<name>A0A0F7U7N6_NEOCL</name>
<feature type="region of interest" description="Disordered" evidence="2">
    <location>
        <begin position="56"/>
        <end position="130"/>
    </location>
</feature>
<dbReference type="InterPro" id="IPR037047">
    <property type="entry name" value="PITH_dom_sf"/>
</dbReference>
<feature type="domain" description="PITH" evidence="3">
    <location>
        <begin position="101"/>
        <end position="295"/>
    </location>
</feature>
<feature type="compositionally biased region" description="Polar residues" evidence="2">
    <location>
        <begin position="1"/>
        <end position="12"/>
    </location>
</feature>
<dbReference type="Pfam" id="PF06201">
    <property type="entry name" value="PITH"/>
    <property type="match status" value="1"/>
</dbReference>
<evidence type="ECO:0000256" key="1">
    <source>
        <dbReference type="ARBA" id="ARBA00025788"/>
    </source>
</evidence>
<evidence type="ECO:0000256" key="2">
    <source>
        <dbReference type="SAM" id="MobiDB-lite"/>
    </source>
</evidence>
<reference evidence="4" key="1">
    <citation type="journal article" date="2015" name="PLoS ONE">
        <title>Comprehensive Evaluation of Toxoplasma gondii VEG and Neospora caninum LIV Genomes with Tachyzoite Stage Transcriptome and Proteome Defines Novel Transcript Features.</title>
        <authorList>
            <person name="Ramaprasad A."/>
            <person name="Mourier T."/>
            <person name="Naeem R."/>
            <person name="Malas T.B."/>
            <person name="Moussa E."/>
            <person name="Panigrahi A."/>
            <person name="Vermont S.J."/>
            <person name="Otto T.D."/>
            <person name="Wastling J."/>
            <person name="Pain A."/>
        </authorList>
    </citation>
    <scope>NUCLEOTIDE SEQUENCE</scope>
    <source>
        <strain evidence="4">Liverpool</strain>
    </source>
</reference>
<proteinExistence type="inferred from homology"/>
<dbReference type="PANTHER" id="PTHR12175">
    <property type="entry name" value="AD039 HT014 THIOREDOXIN FAMILY TRP26"/>
    <property type="match status" value="1"/>
</dbReference>
<dbReference type="InterPro" id="IPR010400">
    <property type="entry name" value="PITH_dom"/>
</dbReference>
<dbReference type="SUPFAM" id="SSF49785">
    <property type="entry name" value="Galactose-binding domain-like"/>
    <property type="match status" value="1"/>
</dbReference>
<evidence type="ECO:0000313" key="4">
    <source>
        <dbReference type="EMBL" id="CEL65838.1"/>
    </source>
</evidence>
<dbReference type="AlphaFoldDB" id="A0A0F7U7N6"/>
<dbReference type="InterPro" id="IPR045099">
    <property type="entry name" value="PITH1-like"/>
</dbReference>
<evidence type="ECO:0000259" key="3">
    <source>
        <dbReference type="PROSITE" id="PS51532"/>
    </source>
</evidence>
<dbReference type="EMBL" id="LN714480">
    <property type="protein sequence ID" value="CEL65838.1"/>
    <property type="molecule type" value="Genomic_DNA"/>
</dbReference>
<feature type="region of interest" description="Disordered" evidence="2">
    <location>
        <begin position="185"/>
        <end position="207"/>
    </location>
</feature>
<dbReference type="PANTHER" id="PTHR12175:SF5">
    <property type="entry name" value="OS03G0795500 PROTEIN"/>
    <property type="match status" value="1"/>
</dbReference>
<gene>
    <name evidence="4" type="ORF">BN1204_016700</name>
</gene>
<feature type="compositionally biased region" description="Polar residues" evidence="2">
    <location>
        <begin position="56"/>
        <end position="73"/>
    </location>
</feature>
<dbReference type="InterPro" id="IPR008979">
    <property type="entry name" value="Galactose-bd-like_sf"/>
</dbReference>
<dbReference type="Gene3D" id="2.60.120.470">
    <property type="entry name" value="PITH domain"/>
    <property type="match status" value="1"/>
</dbReference>
<dbReference type="GO" id="GO:0005737">
    <property type="term" value="C:cytoplasm"/>
    <property type="evidence" value="ECO:0007669"/>
    <property type="project" value="UniProtKB-ARBA"/>
</dbReference>
<protein>
    <recommendedName>
        <fullName evidence="3">PITH domain-containing protein</fullName>
    </recommendedName>
</protein>
<feature type="compositionally biased region" description="Basic and acidic residues" evidence="2">
    <location>
        <begin position="78"/>
        <end position="92"/>
    </location>
</feature>
<accession>A0A0F7U7N6</accession>
<organism evidence="4">
    <name type="scientific">Neospora caninum (strain Liverpool)</name>
    <dbReference type="NCBI Taxonomy" id="572307"/>
    <lineage>
        <taxon>Eukaryota</taxon>
        <taxon>Sar</taxon>
        <taxon>Alveolata</taxon>
        <taxon>Apicomplexa</taxon>
        <taxon>Conoidasida</taxon>
        <taxon>Coccidia</taxon>
        <taxon>Eucoccidiorida</taxon>
        <taxon>Eimeriorina</taxon>
        <taxon>Sarcocystidae</taxon>
        <taxon>Neospora</taxon>
    </lineage>
</organism>
<sequence length="295" mass="32488">MANIDSTASNTNRMREHMSLKQMQAGKQQEQEEDLCMCCNVVNFKLSVCLNQLEPTKQAPSQTEGKSRSSQCPVTEDAGARCEENAESEATHQAEPCSNTSAPPQAEANSSPQAASGSGTSRASPSGVDESRQSIVLATLQDVLLANPTDKCLVSDVDEQLLINVFFNSPVRITSMAIRSTAPPSNFDWRKPSDTHIDDDDDLPEEGTISEPKLMKVYSNNTNLDFSTVYDETPAQVITLTPEQLKGEERLLLRGSKFQRCSSLHIFIEKNQANSVHTFINRICLYGYVNKNYAS</sequence>
<feature type="compositionally biased region" description="Polar residues" evidence="2">
    <location>
        <begin position="96"/>
        <end position="124"/>
    </location>
</feature>
<comment type="similarity">
    <text evidence="1">Belongs to the PITHD1 family.</text>
</comment>
<feature type="region of interest" description="Disordered" evidence="2">
    <location>
        <begin position="1"/>
        <end position="26"/>
    </location>
</feature>
<dbReference type="PROSITE" id="PS51532">
    <property type="entry name" value="PITH"/>
    <property type="match status" value="1"/>
</dbReference>